<dbReference type="InterPro" id="IPR036388">
    <property type="entry name" value="WH-like_DNA-bd_sf"/>
</dbReference>
<keyword evidence="5" id="KW-0804">Transcription</keyword>
<protein>
    <submittedName>
        <fullName evidence="8">RNA polymerase, sigma-24 subunit, ECF subfamily</fullName>
    </submittedName>
</protein>
<dbReference type="InterPro" id="IPR007627">
    <property type="entry name" value="RNA_pol_sigma70_r2"/>
</dbReference>
<dbReference type="SUPFAM" id="SSF88946">
    <property type="entry name" value="Sigma2 domain of RNA polymerase sigma factors"/>
    <property type="match status" value="1"/>
</dbReference>
<dbReference type="PATRIC" id="fig|1300345.3.peg.685"/>
<dbReference type="NCBIfam" id="TIGR02937">
    <property type="entry name" value="sigma70-ECF"/>
    <property type="match status" value="1"/>
</dbReference>
<reference evidence="8 9" key="1">
    <citation type="submission" date="2014-09" db="EMBL/GenBank/DDBJ databases">
        <title>Genome sequences of Lysobacter dokdonensis DS-58.</title>
        <authorList>
            <person name="Kim J.F."/>
            <person name="Kwak M.-J."/>
        </authorList>
    </citation>
    <scope>NUCLEOTIDE SEQUENCE [LARGE SCALE GENOMIC DNA]</scope>
    <source>
        <strain evidence="8 9">DS-58</strain>
    </source>
</reference>
<dbReference type="GO" id="GO:0003677">
    <property type="term" value="F:DNA binding"/>
    <property type="evidence" value="ECO:0007669"/>
    <property type="project" value="UniProtKB-KW"/>
</dbReference>
<evidence type="ECO:0000256" key="2">
    <source>
        <dbReference type="ARBA" id="ARBA00023015"/>
    </source>
</evidence>
<keyword evidence="9" id="KW-1185">Reference proteome</keyword>
<organism evidence="8 9">
    <name type="scientific">Lysobacter dokdonensis DS-58</name>
    <dbReference type="NCBI Taxonomy" id="1300345"/>
    <lineage>
        <taxon>Bacteria</taxon>
        <taxon>Pseudomonadati</taxon>
        <taxon>Pseudomonadota</taxon>
        <taxon>Gammaproteobacteria</taxon>
        <taxon>Lysobacterales</taxon>
        <taxon>Lysobacteraceae</taxon>
        <taxon>Noviluteimonas</taxon>
    </lineage>
</organism>
<dbReference type="CDD" id="cd06171">
    <property type="entry name" value="Sigma70_r4"/>
    <property type="match status" value="1"/>
</dbReference>
<comment type="caution">
    <text evidence="8">The sequence shown here is derived from an EMBL/GenBank/DDBJ whole genome shotgun (WGS) entry which is preliminary data.</text>
</comment>
<dbReference type="GO" id="GO:0016987">
    <property type="term" value="F:sigma factor activity"/>
    <property type="evidence" value="ECO:0007669"/>
    <property type="project" value="UniProtKB-KW"/>
</dbReference>
<dbReference type="EMBL" id="JRKJ01000003">
    <property type="protein sequence ID" value="KGQ20150.1"/>
    <property type="molecule type" value="Genomic_DNA"/>
</dbReference>
<dbReference type="Proteomes" id="UP000030518">
    <property type="component" value="Unassembled WGS sequence"/>
</dbReference>
<gene>
    <name evidence="8" type="ORF">LF41_2104</name>
</gene>
<proteinExistence type="inferred from homology"/>
<dbReference type="AlphaFoldDB" id="A0A0A2WPF6"/>
<dbReference type="RefSeq" id="WP_036166048.1">
    <property type="nucleotide sequence ID" value="NZ_JRKJ01000003.1"/>
</dbReference>
<evidence type="ECO:0000313" key="8">
    <source>
        <dbReference type="EMBL" id="KGQ20150.1"/>
    </source>
</evidence>
<comment type="similarity">
    <text evidence="1">Belongs to the sigma-70 factor family. ECF subfamily.</text>
</comment>
<dbReference type="OrthoDB" id="9794372at2"/>
<feature type="domain" description="RNA polymerase sigma-70 region 2" evidence="6">
    <location>
        <begin position="9"/>
        <end position="75"/>
    </location>
</feature>
<keyword evidence="3" id="KW-0731">Sigma factor</keyword>
<dbReference type="Gene3D" id="1.10.1740.10">
    <property type="match status" value="1"/>
</dbReference>
<dbReference type="PANTHER" id="PTHR43133:SF8">
    <property type="entry name" value="RNA POLYMERASE SIGMA FACTOR HI_1459-RELATED"/>
    <property type="match status" value="1"/>
</dbReference>
<dbReference type="Pfam" id="PF04542">
    <property type="entry name" value="Sigma70_r2"/>
    <property type="match status" value="1"/>
</dbReference>
<dbReference type="PANTHER" id="PTHR43133">
    <property type="entry name" value="RNA POLYMERASE ECF-TYPE SIGMA FACTO"/>
    <property type="match status" value="1"/>
</dbReference>
<keyword evidence="2" id="KW-0805">Transcription regulation</keyword>
<dbReference type="InterPro" id="IPR014284">
    <property type="entry name" value="RNA_pol_sigma-70_dom"/>
</dbReference>
<dbReference type="eggNOG" id="COG1595">
    <property type="taxonomic scope" value="Bacteria"/>
</dbReference>
<evidence type="ECO:0000313" key="9">
    <source>
        <dbReference type="Proteomes" id="UP000030518"/>
    </source>
</evidence>
<dbReference type="STRING" id="1300345.LF41_2104"/>
<keyword evidence="4" id="KW-0238">DNA-binding</keyword>
<dbReference type="Gene3D" id="1.10.10.10">
    <property type="entry name" value="Winged helix-like DNA-binding domain superfamily/Winged helix DNA-binding domain"/>
    <property type="match status" value="1"/>
</dbReference>
<evidence type="ECO:0000259" key="6">
    <source>
        <dbReference type="Pfam" id="PF04542"/>
    </source>
</evidence>
<evidence type="ECO:0000256" key="3">
    <source>
        <dbReference type="ARBA" id="ARBA00023082"/>
    </source>
</evidence>
<dbReference type="InterPro" id="IPR039425">
    <property type="entry name" value="RNA_pol_sigma-70-like"/>
</dbReference>
<dbReference type="GO" id="GO:0006352">
    <property type="term" value="P:DNA-templated transcription initiation"/>
    <property type="evidence" value="ECO:0007669"/>
    <property type="project" value="InterPro"/>
</dbReference>
<evidence type="ECO:0000256" key="4">
    <source>
        <dbReference type="ARBA" id="ARBA00023125"/>
    </source>
</evidence>
<evidence type="ECO:0000256" key="5">
    <source>
        <dbReference type="ARBA" id="ARBA00023163"/>
    </source>
</evidence>
<name>A0A0A2WPF6_9GAMM</name>
<feature type="domain" description="RNA polymerase sigma factor 70 region 4 type 2" evidence="7">
    <location>
        <begin position="102"/>
        <end position="145"/>
    </location>
</feature>
<dbReference type="Pfam" id="PF08281">
    <property type="entry name" value="Sigma70_r4_2"/>
    <property type="match status" value="1"/>
</dbReference>
<accession>A0A0A2WPF6</accession>
<dbReference type="InterPro" id="IPR013325">
    <property type="entry name" value="RNA_pol_sigma_r2"/>
</dbReference>
<evidence type="ECO:0000256" key="1">
    <source>
        <dbReference type="ARBA" id="ARBA00010641"/>
    </source>
</evidence>
<dbReference type="InterPro" id="IPR013249">
    <property type="entry name" value="RNA_pol_sigma70_r4_t2"/>
</dbReference>
<dbReference type="SUPFAM" id="SSF88659">
    <property type="entry name" value="Sigma3 and sigma4 domains of RNA polymerase sigma factors"/>
    <property type="match status" value="1"/>
</dbReference>
<sequence>MRADGFASFYAEHHAKLWAYLVRMGASHALASDLTQETFVRWLERNDAAFEGNARAYLYRVALNLYFDHARRGKREVAWDAVTDVAAATPGDAEIPQHVWRRLTTRERQLLWLSYAEGFTHDEIASITHLAAGSIRVLLSRARARFKTLQEEHDHA</sequence>
<dbReference type="InterPro" id="IPR013324">
    <property type="entry name" value="RNA_pol_sigma_r3/r4-like"/>
</dbReference>
<evidence type="ECO:0000259" key="7">
    <source>
        <dbReference type="Pfam" id="PF08281"/>
    </source>
</evidence>